<proteinExistence type="predicted"/>
<reference evidence="2" key="2">
    <citation type="submission" date="2021-09" db="EMBL/GenBank/DDBJ databases">
        <authorList>
            <person name="Jia N."/>
            <person name="Wang J."/>
            <person name="Shi W."/>
            <person name="Du L."/>
            <person name="Sun Y."/>
            <person name="Zhan W."/>
            <person name="Jiang J."/>
            <person name="Wang Q."/>
            <person name="Zhang B."/>
            <person name="Ji P."/>
            <person name="Sakyi L.B."/>
            <person name="Cui X."/>
            <person name="Yuan T."/>
            <person name="Jiang B."/>
            <person name="Yang W."/>
            <person name="Lam T.T.-Y."/>
            <person name="Chang Q."/>
            <person name="Ding S."/>
            <person name="Wang X."/>
            <person name="Zhu J."/>
            <person name="Ruan X."/>
            <person name="Zhao L."/>
            <person name="Wei J."/>
            <person name="Que T."/>
            <person name="Du C."/>
            <person name="Cheng J."/>
            <person name="Dai P."/>
            <person name="Han X."/>
            <person name="Huang E."/>
            <person name="Gao Y."/>
            <person name="Liu J."/>
            <person name="Shao H."/>
            <person name="Ye R."/>
            <person name="Li L."/>
            <person name="Wei W."/>
            <person name="Wang X."/>
            <person name="Wang C."/>
            <person name="Huo Q."/>
            <person name="Li W."/>
            <person name="Guo W."/>
            <person name="Chen H."/>
            <person name="Chen S."/>
            <person name="Zhou L."/>
            <person name="Zhou L."/>
            <person name="Ni X."/>
            <person name="Tian J."/>
            <person name="Zhou Y."/>
            <person name="Sheng Y."/>
            <person name="Liu T."/>
            <person name="Pan Y."/>
            <person name="Xia L."/>
            <person name="Li J."/>
            <person name="Zhao F."/>
            <person name="Cao W."/>
        </authorList>
    </citation>
    <scope>NUCLEOTIDE SEQUENCE</scope>
    <source>
        <strain evidence="2">Rmic-2018</strain>
        <tissue evidence="2">Larvae</tissue>
    </source>
</reference>
<reference evidence="2" key="1">
    <citation type="journal article" date="2020" name="Cell">
        <title>Large-Scale Comparative Analyses of Tick Genomes Elucidate Their Genetic Diversity and Vector Capacities.</title>
        <authorList>
            <consortium name="Tick Genome and Microbiome Consortium (TIGMIC)"/>
            <person name="Jia N."/>
            <person name="Wang J."/>
            <person name="Shi W."/>
            <person name="Du L."/>
            <person name="Sun Y."/>
            <person name="Zhan W."/>
            <person name="Jiang J.F."/>
            <person name="Wang Q."/>
            <person name="Zhang B."/>
            <person name="Ji P."/>
            <person name="Bell-Sakyi L."/>
            <person name="Cui X.M."/>
            <person name="Yuan T.T."/>
            <person name="Jiang B.G."/>
            <person name="Yang W.F."/>
            <person name="Lam T.T."/>
            <person name="Chang Q.C."/>
            <person name="Ding S.J."/>
            <person name="Wang X.J."/>
            <person name="Zhu J.G."/>
            <person name="Ruan X.D."/>
            <person name="Zhao L."/>
            <person name="Wei J.T."/>
            <person name="Ye R.Z."/>
            <person name="Que T.C."/>
            <person name="Du C.H."/>
            <person name="Zhou Y.H."/>
            <person name="Cheng J.X."/>
            <person name="Dai P.F."/>
            <person name="Guo W.B."/>
            <person name="Han X.H."/>
            <person name="Huang E.J."/>
            <person name="Li L.F."/>
            <person name="Wei W."/>
            <person name="Gao Y.C."/>
            <person name="Liu J.Z."/>
            <person name="Shao H.Z."/>
            <person name="Wang X."/>
            <person name="Wang C.C."/>
            <person name="Yang T.C."/>
            <person name="Huo Q.B."/>
            <person name="Li W."/>
            <person name="Chen H.Y."/>
            <person name="Chen S.E."/>
            <person name="Zhou L.G."/>
            <person name="Ni X.B."/>
            <person name="Tian J.H."/>
            <person name="Sheng Y."/>
            <person name="Liu T."/>
            <person name="Pan Y.S."/>
            <person name="Xia L.Y."/>
            <person name="Li J."/>
            <person name="Zhao F."/>
            <person name="Cao W.C."/>
        </authorList>
    </citation>
    <scope>NUCLEOTIDE SEQUENCE</scope>
    <source>
        <strain evidence="2">Rmic-2018</strain>
    </source>
</reference>
<feature type="region of interest" description="Disordered" evidence="1">
    <location>
        <begin position="214"/>
        <end position="251"/>
    </location>
</feature>
<feature type="compositionally biased region" description="Low complexity" evidence="1">
    <location>
        <begin position="231"/>
        <end position="241"/>
    </location>
</feature>
<protein>
    <recommendedName>
        <fullName evidence="4">Tick transposon</fullName>
    </recommendedName>
</protein>
<keyword evidence="3" id="KW-1185">Reference proteome</keyword>
<evidence type="ECO:0000313" key="2">
    <source>
        <dbReference type="EMBL" id="KAH8021735.1"/>
    </source>
</evidence>
<dbReference type="AlphaFoldDB" id="A0A9J6DI01"/>
<evidence type="ECO:0008006" key="4">
    <source>
        <dbReference type="Google" id="ProtNLM"/>
    </source>
</evidence>
<accession>A0A9J6DI01</accession>
<sequence length="295" mass="31380">MAVRVNHRRNIVAADAATPACVTELLSITELSGVPVTARELVDRGSSVCFLHGVDGDLTDSELAAGLVSPVPVLVSNKEGQTVRLRFASSQPPDRVTLCGLQLRVRHARPRQLQCRQCGRFRHVSEACSRAGACIRCGRQHPAADPCRPGCVNCGGGHSADTRWQEEWKVATLLAMAPTLLSRQAVKASVCEERREVHSYAAAVRANLLESPSKDPVLQCPTPAPRRSFLPAMSPSTTSPSPATPAKPPEDPREALIASLLAALRAVGDALPTDHPLRAVCLTALGGHLGSTQLN</sequence>
<name>A0A9J6DI01_RHIMP</name>
<dbReference type="Proteomes" id="UP000821866">
    <property type="component" value="Chromosome 7"/>
</dbReference>
<evidence type="ECO:0000256" key="1">
    <source>
        <dbReference type="SAM" id="MobiDB-lite"/>
    </source>
</evidence>
<organism evidence="2 3">
    <name type="scientific">Rhipicephalus microplus</name>
    <name type="common">Cattle tick</name>
    <name type="synonym">Boophilus microplus</name>
    <dbReference type="NCBI Taxonomy" id="6941"/>
    <lineage>
        <taxon>Eukaryota</taxon>
        <taxon>Metazoa</taxon>
        <taxon>Ecdysozoa</taxon>
        <taxon>Arthropoda</taxon>
        <taxon>Chelicerata</taxon>
        <taxon>Arachnida</taxon>
        <taxon>Acari</taxon>
        <taxon>Parasitiformes</taxon>
        <taxon>Ixodida</taxon>
        <taxon>Ixodoidea</taxon>
        <taxon>Ixodidae</taxon>
        <taxon>Rhipicephalinae</taxon>
        <taxon>Rhipicephalus</taxon>
        <taxon>Boophilus</taxon>
    </lineage>
</organism>
<dbReference type="EMBL" id="JABSTU010000009">
    <property type="protein sequence ID" value="KAH8021735.1"/>
    <property type="molecule type" value="Genomic_DNA"/>
</dbReference>
<evidence type="ECO:0000313" key="3">
    <source>
        <dbReference type="Proteomes" id="UP000821866"/>
    </source>
</evidence>
<gene>
    <name evidence="2" type="ORF">HPB51_016683</name>
</gene>
<comment type="caution">
    <text evidence="2">The sequence shown here is derived from an EMBL/GenBank/DDBJ whole genome shotgun (WGS) entry which is preliminary data.</text>
</comment>